<dbReference type="GO" id="GO:0008270">
    <property type="term" value="F:zinc ion binding"/>
    <property type="evidence" value="ECO:0007669"/>
    <property type="project" value="UniProtKB-KW"/>
</dbReference>
<feature type="region of interest" description="Disordered" evidence="4">
    <location>
        <begin position="1"/>
        <end position="42"/>
    </location>
</feature>
<organism evidence="6 7">
    <name type="scientific">Caenorhabditis tropicalis</name>
    <dbReference type="NCBI Taxonomy" id="1561998"/>
    <lineage>
        <taxon>Eukaryota</taxon>
        <taxon>Metazoa</taxon>
        <taxon>Ecdysozoa</taxon>
        <taxon>Nematoda</taxon>
        <taxon>Chromadorea</taxon>
        <taxon>Rhabditida</taxon>
        <taxon>Rhabditina</taxon>
        <taxon>Rhabditomorpha</taxon>
        <taxon>Rhabditoidea</taxon>
        <taxon>Rhabditidae</taxon>
        <taxon>Peloderinae</taxon>
        <taxon>Caenorhabditis</taxon>
    </lineage>
</organism>
<name>A0A1I7TLV9_9PELO</name>
<sequence length="229" mass="26769">MSDPLSRGAPERKSTRKRQLPIRYREDNEYETKATAKTAEKREENRLKLEIKQLKSENDDIVGKNETMIALQKEMETERDEFKRKGEEMRLNTQTIMDNLSASETRIANLQKDFLEKFNVHRADYVKLKKMKDELLQLKNNVDPENEDKNEREKIENLKKCPYCRGYFTNESVAPLILKCGHILCKRCCIVDYEQNGSIFCIGCQNAEPIANVEEINEFPVCHSILSIM</sequence>
<accession>A0A1I7TLV9</accession>
<reference evidence="7" key="1">
    <citation type="submission" date="2016-11" db="UniProtKB">
        <authorList>
            <consortium name="WormBaseParasite"/>
        </authorList>
    </citation>
    <scope>IDENTIFICATION</scope>
</reference>
<proteinExistence type="predicted"/>
<evidence type="ECO:0000256" key="3">
    <source>
        <dbReference type="PROSITE-ProRule" id="PRU00175"/>
    </source>
</evidence>
<dbReference type="InterPro" id="IPR013083">
    <property type="entry name" value="Znf_RING/FYVE/PHD"/>
</dbReference>
<evidence type="ECO:0000256" key="1">
    <source>
        <dbReference type="ARBA" id="ARBA00022771"/>
    </source>
</evidence>
<dbReference type="PROSITE" id="PS50089">
    <property type="entry name" value="ZF_RING_2"/>
    <property type="match status" value="1"/>
</dbReference>
<keyword evidence="1 3" id="KW-0479">Metal-binding</keyword>
<dbReference type="SUPFAM" id="SSF57850">
    <property type="entry name" value="RING/U-box"/>
    <property type="match status" value="1"/>
</dbReference>
<evidence type="ECO:0000313" key="6">
    <source>
        <dbReference type="Proteomes" id="UP000095282"/>
    </source>
</evidence>
<evidence type="ECO:0000313" key="7">
    <source>
        <dbReference type="WBParaSite" id="Csp11.Scaffold628.g7204.t1"/>
    </source>
</evidence>
<protein>
    <submittedName>
        <fullName evidence="7">RING-type domain-containing protein</fullName>
    </submittedName>
</protein>
<dbReference type="WBParaSite" id="Csp11.Scaffold628.g7204.t1">
    <property type="protein sequence ID" value="Csp11.Scaffold628.g7204.t1"/>
    <property type="gene ID" value="Csp11.Scaffold628.g7204"/>
</dbReference>
<feature type="compositionally biased region" description="Basic and acidic residues" evidence="4">
    <location>
        <begin position="23"/>
        <end position="42"/>
    </location>
</feature>
<dbReference type="Gene3D" id="3.30.40.10">
    <property type="entry name" value="Zinc/RING finger domain, C3HC4 (zinc finger)"/>
    <property type="match status" value="1"/>
</dbReference>
<evidence type="ECO:0000256" key="4">
    <source>
        <dbReference type="SAM" id="MobiDB-lite"/>
    </source>
</evidence>
<evidence type="ECO:0000259" key="5">
    <source>
        <dbReference type="PROSITE" id="PS50089"/>
    </source>
</evidence>
<keyword evidence="2" id="KW-0862">Zinc</keyword>
<keyword evidence="6" id="KW-1185">Reference proteome</keyword>
<dbReference type="InterPro" id="IPR001841">
    <property type="entry name" value="Znf_RING"/>
</dbReference>
<feature type="domain" description="RING-type" evidence="5">
    <location>
        <begin position="161"/>
        <end position="205"/>
    </location>
</feature>
<keyword evidence="1 3" id="KW-0863">Zinc-finger</keyword>
<evidence type="ECO:0000256" key="2">
    <source>
        <dbReference type="ARBA" id="ARBA00022833"/>
    </source>
</evidence>
<dbReference type="AlphaFoldDB" id="A0A1I7TLV9"/>
<dbReference type="Proteomes" id="UP000095282">
    <property type="component" value="Unplaced"/>
</dbReference>